<proteinExistence type="predicted"/>
<feature type="domain" description="NADP-dependent oxidoreductase" evidence="1">
    <location>
        <begin position="5"/>
        <end position="269"/>
    </location>
</feature>
<dbReference type="RefSeq" id="WP_277749835.1">
    <property type="nucleotide sequence ID" value="NZ_LHQS01000004.1"/>
</dbReference>
<dbReference type="Pfam" id="PF00248">
    <property type="entry name" value="Aldo_ket_red"/>
    <property type="match status" value="1"/>
</dbReference>
<dbReference type="SUPFAM" id="SSF51430">
    <property type="entry name" value="NAD(P)-linked oxidoreductase"/>
    <property type="match status" value="1"/>
</dbReference>
<name>A0A498GWU8_9EURY</name>
<dbReference type="Proteomes" id="UP000290932">
    <property type="component" value="Unassembled WGS sequence"/>
</dbReference>
<dbReference type="PANTHER" id="PTHR43312">
    <property type="entry name" value="D-THREO-ALDOSE 1-DEHYDROGENASE"/>
    <property type="match status" value="1"/>
</dbReference>
<organism evidence="2 3">
    <name type="scientific">Methanoculleus taiwanensis</name>
    <dbReference type="NCBI Taxonomy" id="1550565"/>
    <lineage>
        <taxon>Archaea</taxon>
        <taxon>Methanobacteriati</taxon>
        <taxon>Methanobacteriota</taxon>
        <taxon>Stenosarchaea group</taxon>
        <taxon>Methanomicrobia</taxon>
        <taxon>Methanomicrobiales</taxon>
        <taxon>Methanomicrobiaceae</taxon>
        <taxon>Methanoculleus</taxon>
    </lineage>
</organism>
<dbReference type="Gene3D" id="3.20.20.100">
    <property type="entry name" value="NADP-dependent oxidoreductase domain"/>
    <property type="match status" value="1"/>
</dbReference>
<dbReference type="EMBL" id="LHQS01000004">
    <property type="protein sequence ID" value="RXE55083.1"/>
    <property type="molecule type" value="Genomic_DNA"/>
</dbReference>
<accession>A0A498GWU8</accession>
<protein>
    <submittedName>
        <fullName evidence="2">Aldo/keto reductase</fullName>
    </submittedName>
</protein>
<dbReference type="AlphaFoldDB" id="A0A498GWU8"/>
<evidence type="ECO:0000259" key="1">
    <source>
        <dbReference type="Pfam" id="PF00248"/>
    </source>
</evidence>
<keyword evidence="3" id="KW-1185">Reference proteome</keyword>
<sequence>MNKSRIALGTVQFGLPYGVANTSGQVNPGEAAAILQQARAAGIDTLDTAIAYGESEQRLGEIGVEAWHVVSKLPAMPERCTNVNTWVQEAVACSLERLKIDSLYGLLLHRSEQLLEPSGEELYSALVDLKEQGMVKKIGVSIYNPEELDLLWPDFRLDLVQAPFNILDRRIQTSGWLTRMHRAGTEVHARSAFLQGLLLMETDRRPEKFNRWKLLWEQWDNWLSRQGLTPVQACLGFVLSQPEIDRVVVGVDNRRQLQEILAATEADLPAPPATLMIEDTDLINPSRWGSL</sequence>
<dbReference type="InterPro" id="IPR053135">
    <property type="entry name" value="AKR2_Oxidoreductase"/>
</dbReference>
<evidence type="ECO:0000313" key="2">
    <source>
        <dbReference type="EMBL" id="RXE55083.1"/>
    </source>
</evidence>
<dbReference type="InterPro" id="IPR036812">
    <property type="entry name" value="NAD(P)_OxRdtase_dom_sf"/>
</dbReference>
<evidence type="ECO:0000313" key="3">
    <source>
        <dbReference type="Proteomes" id="UP000290932"/>
    </source>
</evidence>
<dbReference type="PANTHER" id="PTHR43312:SF1">
    <property type="entry name" value="NADP-DEPENDENT OXIDOREDUCTASE DOMAIN-CONTAINING PROTEIN"/>
    <property type="match status" value="1"/>
</dbReference>
<gene>
    <name evidence="2" type="ORF">ABH15_12665</name>
</gene>
<dbReference type="CDD" id="cd19097">
    <property type="entry name" value="AKR_unchar"/>
    <property type="match status" value="1"/>
</dbReference>
<reference evidence="2 3" key="1">
    <citation type="journal article" date="2015" name="Int. J. Syst. Evol. Microbiol.">
        <title>Methanoculleus taiwanensis sp. nov., a methanogen isolated from deep marine sediment at the deformation front area near Taiwan.</title>
        <authorList>
            <person name="Weng C.Y."/>
            <person name="Chen S.C."/>
            <person name="Lai M.C."/>
            <person name="Wu S.Y."/>
            <person name="Lin S."/>
            <person name="Yang T.F."/>
            <person name="Chen P.C."/>
        </authorList>
    </citation>
    <scope>NUCLEOTIDE SEQUENCE [LARGE SCALE GENOMIC DNA]</scope>
    <source>
        <strain evidence="2 3">CYW4</strain>
    </source>
</reference>
<comment type="caution">
    <text evidence="2">The sequence shown here is derived from an EMBL/GenBank/DDBJ whole genome shotgun (WGS) entry which is preliminary data.</text>
</comment>
<dbReference type="InterPro" id="IPR023210">
    <property type="entry name" value="NADP_OxRdtase_dom"/>
</dbReference>